<comment type="caution">
    <text evidence="2">The sequence shown here is derived from an EMBL/GenBank/DDBJ whole genome shotgun (WGS) entry which is preliminary data.</text>
</comment>
<dbReference type="InterPro" id="IPR005174">
    <property type="entry name" value="KIB1-4_b-propeller"/>
</dbReference>
<protein>
    <recommendedName>
        <fullName evidence="1">KIB1-4 beta-propeller domain-containing protein</fullName>
    </recommendedName>
</protein>
<dbReference type="EMBL" id="JBBPBN010000003">
    <property type="protein sequence ID" value="KAK9043486.1"/>
    <property type="molecule type" value="Genomic_DNA"/>
</dbReference>
<name>A0ABR2U172_9ROSI</name>
<sequence>MILIAMSRDRIGFVYCRPNENKWTIVVGKKSEDLDYDGISNVIGFQGKIYGLRHNLDFLEIDFDPISNMVRGVWDGVHLPLASSLGTMDVETYMVESCGELFTIRINFRDYRTVNPSKIFCKKDMGEGGKPWGEHCLLLLRSSSLMSLKRELHLLYWLFFR</sequence>
<gene>
    <name evidence="2" type="ORF">V6N11_071827</name>
</gene>
<reference evidence="2 3" key="1">
    <citation type="journal article" date="2024" name="G3 (Bethesda)">
        <title>Genome assembly of Hibiscus sabdariffa L. provides insights into metabolisms of medicinal natural products.</title>
        <authorList>
            <person name="Kim T."/>
        </authorList>
    </citation>
    <scope>NUCLEOTIDE SEQUENCE [LARGE SCALE GENOMIC DNA]</scope>
    <source>
        <strain evidence="2">TK-2024</strain>
        <tissue evidence="2">Old leaves</tissue>
    </source>
</reference>
<organism evidence="2 3">
    <name type="scientific">Hibiscus sabdariffa</name>
    <name type="common">roselle</name>
    <dbReference type="NCBI Taxonomy" id="183260"/>
    <lineage>
        <taxon>Eukaryota</taxon>
        <taxon>Viridiplantae</taxon>
        <taxon>Streptophyta</taxon>
        <taxon>Embryophyta</taxon>
        <taxon>Tracheophyta</taxon>
        <taxon>Spermatophyta</taxon>
        <taxon>Magnoliopsida</taxon>
        <taxon>eudicotyledons</taxon>
        <taxon>Gunneridae</taxon>
        <taxon>Pentapetalae</taxon>
        <taxon>rosids</taxon>
        <taxon>malvids</taxon>
        <taxon>Malvales</taxon>
        <taxon>Malvaceae</taxon>
        <taxon>Malvoideae</taxon>
        <taxon>Hibiscus</taxon>
    </lineage>
</organism>
<dbReference type="Proteomes" id="UP001396334">
    <property type="component" value="Unassembled WGS sequence"/>
</dbReference>
<dbReference type="Pfam" id="PF03478">
    <property type="entry name" value="Beta-prop_KIB1-4"/>
    <property type="match status" value="1"/>
</dbReference>
<evidence type="ECO:0000313" key="2">
    <source>
        <dbReference type="EMBL" id="KAK9043486.1"/>
    </source>
</evidence>
<evidence type="ECO:0000313" key="3">
    <source>
        <dbReference type="Proteomes" id="UP001396334"/>
    </source>
</evidence>
<proteinExistence type="predicted"/>
<accession>A0ABR2U172</accession>
<keyword evidence="3" id="KW-1185">Reference proteome</keyword>
<evidence type="ECO:0000259" key="1">
    <source>
        <dbReference type="Pfam" id="PF03478"/>
    </source>
</evidence>
<feature type="domain" description="KIB1-4 beta-propeller" evidence="1">
    <location>
        <begin position="10"/>
        <end position="113"/>
    </location>
</feature>